<evidence type="ECO:0000256" key="1">
    <source>
        <dbReference type="ARBA" id="ARBA00001561"/>
    </source>
</evidence>
<dbReference type="CDD" id="cd06583">
    <property type="entry name" value="PGRP"/>
    <property type="match status" value="1"/>
</dbReference>
<dbReference type="InterPro" id="IPR036505">
    <property type="entry name" value="Amidase/PGRP_sf"/>
</dbReference>
<proteinExistence type="predicted"/>
<dbReference type="Proteomes" id="UP000292665">
    <property type="component" value="Unassembled WGS sequence"/>
</dbReference>
<dbReference type="EMBL" id="RCYR01000030">
    <property type="protein sequence ID" value="RYS77827.1"/>
    <property type="molecule type" value="Genomic_DNA"/>
</dbReference>
<dbReference type="GO" id="GO:0009254">
    <property type="term" value="P:peptidoglycan turnover"/>
    <property type="evidence" value="ECO:0007669"/>
    <property type="project" value="TreeGrafter"/>
</dbReference>
<evidence type="ECO:0000256" key="5">
    <source>
        <dbReference type="SAM" id="MobiDB-lite"/>
    </source>
</evidence>
<dbReference type="EMBL" id="CYZO01000033">
    <property type="protein sequence ID" value="CUO33635.1"/>
    <property type="molecule type" value="Genomic_DNA"/>
</dbReference>
<evidence type="ECO:0000259" key="6">
    <source>
        <dbReference type="SMART" id="SM00644"/>
    </source>
</evidence>
<evidence type="ECO:0000313" key="7">
    <source>
        <dbReference type="EMBL" id="CUO33635.1"/>
    </source>
</evidence>
<dbReference type="GO" id="GO:0009253">
    <property type="term" value="P:peptidoglycan catabolic process"/>
    <property type="evidence" value="ECO:0007669"/>
    <property type="project" value="InterPro"/>
</dbReference>
<reference evidence="7 9" key="1">
    <citation type="submission" date="2015-09" db="EMBL/GenBank/DDBJ databases">
        <authorList>
            <consortium name="Pathogen Informatics"/>
        </authorList>
    </citation>
    <scope>NUCLEOTIDE SEQUENCE [LARGE SCALE GENOMIC DNA]</scope>
    <source>
        <strain evidence="7 9">2789STDY5834841</strain>
    </source>
</reference>
<evidence type="ECO:0000256" key="2">
    <source>
        <dbReference type="ARBA" id="ARBA00011901"/>
    </source>
</evidence>
<evidence type="ECO:0000256" key="4">
    <source>
        <dbReference type="ARBA" id="ARBA00023316"/>
    </source>
</evidence>
<dbReference type="GeneID" id="97328286"/>
<evidence type="ECO:0000313" key="9">
    <source>
        <dbReference type="Proteomes" id="UP000095787"/>
    </source>
</evidence>
<accession>A0A174EBH1</accession>
<organism evidence="7 9">
    <name type="scientific">[Ruminococcus] torques</name>
    <dbReference type="NCBI Taxonomy" id="33039"/>
    <lineage>
        <taxon>Bacteria</taxon>
        <taxon>Bacillati</taxon>
        <taxon>Bacillota</taxon>
        <taxon>Clostridia</taxon>
        <taxon>Lachnospirales</taxon>
        <taxon>Lachnospiraceae</taxon>
        <taxon>Mediterraneibacter</taxon>
    </lineage>
</organism>
<dbReference type="InterPro" id="IPR002502">
    <property type="entry name" value="Amidase_domain"/>
</dbReference>
<dbReference type="Proteomes" id="UP000095787">
    <property type="component" value="Unassembled WGS sequence"/>
</dbReference>
<feature type="domain" description="N-acetylmuramoyl-L-alanine amidase" evidence="6">
    <location>
        <begin position="98"/>
        <end position="242"/>
    </location>
</feature>
<evidence type="ECO:0000256" key="3">
    <source>
        <dbReference type="ARBA" id="ARBA00022801"/>
    </source>
</evidence>
<evidence type="ECO:0000313" key="10">
    <source>
        <dbReference type="Proteomes" id="UP000292665"/>
    </source>
</evidence>
<dbReference type="GO" id="GO:0071555">
    <property type="term" value="P:cell wall organization"/>
    <property type="evidence" value="ECO:0007669"/>
    <property type="project" value="UniProtKB-KW"/>
</dbReference>
<dbReference type="SMART" id="SM00644">
    <property type="entry name" value="Ami_2"/>
    <property type="match status" value="1"/>
</dbReference>
<dbReference type="PANTHER" id="PTHR30417:SF1">
    <property type="entry name" value="N-ACETYLMURAMOYL-L-ALANINE AMIDASE AMID"/>
    <property type="match status" value="1"/>
</dbReference>
<comment type="catalytic activity">
    <reaction evidence="1">
        <text>Hydrolyzes the link between N-acetylmuramoyl residues and L-amino acid residues in certain cell-wall glycopeptides.</text>
        <dbReference type="EC" id="3.5.1.28"/>
    </reaction>
</comment>
<dbReference type="PANTHER" id="PTHR30417">
    <property type="entry name" value="N-ACETYLMURAMOYL-L-ALANINE AMIDASE AMID"/>
    <property type="match status" value="1"/>
</dbReference>
<dbReference type="AlphaFoldDB" id="A0A174EBH1"/>
<dbReference type="GO" id="GO:0008745">
    <property type="term" value="F:N-acetylmuramoyl-L-alanine amidase activity"/>
    <property type="evidence" value="ECO:0007669"/>
    <property type="project" value="UniProtKB-EC"/>
</dbReference>
<sequence>MSLYKKNRRKVSKNRKNASGHNTGRSSTKKSRSVKSNSLKQKMKKKRIRITAVAGLAVLLILTIILVVRSCIGERNQFVETDASQPDIDVQLLDVNPYSRPGIESEGVKGVVIHYTANPGSTAQDNRDYFNGLQYSGQTEASSNFIVGLDGEIIQCVPTWEIAYASNERNADTVSIEVCHPDETGKFTDATYRSLVQLTAWLCVKFDLKEDQIIRHYDVTGKNCPKYFVENEDAWEMFKDNVWDAVQKK</sequence>
<dbReference type="Pfam" id="PF01510">
    <property type="entry name" value="Amidase_2"/>
    <property type="match status" value="1"/>
</dbReference>
<feature type="region of interest" description="Disordered" evidence="5">
    <location>
        <begin position="1"/>
        <end position="42"/>
    </location>
</feature>
<dbReference type="SUPFAM" id="SSF55846">
    <property type="entry name" value="N-acetylmuramoyl-L-alanine amidase-like"/>
    <property type="match status" value="1"/>
</dbReference>
<dbReference type="InterPro" id="IPR051206">
    <property type="entry name" value="NAMLAA_amidase_2"/>
</dbReference>
<dbReference type="EC" id="3.5.1.28" evidence="2"/>
<evidence type="ECO:0000313" key="8">
    <source>
        <dbReference type="EMBL" id="RYS77827.1"/>
    </source>
</evidence>
<feature type="compositionally biased region" description="Basic residues" evidence="5">
    <location>
        <begin position="1"/>
        <end position="18"/>
    </location>
</feature>
<keyword evidence="4" id="KW-0961">Cell wall biogenesis/degradation</keyword>
<reference evidence="8 10" key="2">
    <citation type="journal article" date="2019" name="Science, e1252229">
        <title>Invertible promoters mediate bacterial phase variation, antibiotic resistance, and host adaptation in the gut.</title>
        <authorList>
            <person name="Jiang X."/>
            <person name="Hall A.B."/>
            <person name="Arthur T.D."/>
            <person name="Plichta D.R."/>
            <person name="Covington C.T."/>
            <person name="Poyet M."/>
            <person name="Crothers J."/>
            <person name="Moses P.L."/>
            <person name="Tolonen A.C."/>
            <person name="Vlamakis H."/>
            <person name="Alm E.J."/>
            <person name="Xavier R.J."/>
        </authorList>
    </citation>
    <scope>NUCLEOTIDE SEQUENCE [LARGE SCALE GENOMIC DNA]</scope>
    <source>
        <strain evidence="8">Aa_0143</strain>
        <strain evidence="10">aa_0143</strain>
    </source>
</reference>
<protein>
    <recommendedName>
        <fullName evidence="2">N-acetylmuramoyl-L-alanine amidase</fullName>
        <ecNumber evidence="2">3.5.1.28</ecNumber>
    </recommendedName>
</protein>
<gene>
    <name evidence="8" type="ORF">EAI93_11995</name>
    <name evidence="7" type="ORF">ERS852456_02276</name>
</gene>
<dbReference type="Gene3D" id="3.40.80.10">
    <property type="entry name" value="Peptidoglycan recognition protein-like"/>
    <property type="match status" value="1"/>
</dbReference>
<name>A0A174EBH1_9FIRM</name>
<dbReference type="RefSeq" id="WP_004846636.1">
    <property type="nucleotide sequence ID" value="NZ_AP028249.1"/>
</dbReference>
<keyword evidence="3" id="KW-0378">Hydrolase</keyword>